<comment type="caution">
    <text evidence="9">The sequence shown here is derived from an EMBL/GenBank/DDBJ whole genome shotgun (WGS) entry which is preliminary data.</text>
</comment>
<dbReference type="SUPFAM" id="SSF56059">
    <property type="entry name" value="Glutathione synthetase ATP-binding domain-like"/>
    <property type="match status" value="1"/>
</dbReference>
<dbReference type="GO" id="GO:0046872">
    <property type="term" value="F:metal ion binding"/>
    <property type="evidence" value="ECO:0007669"/>
    <property type="project" value="InterPro"/>
</dbReference>
<evidence type="ECO:0000256" key="5">
    <source>
        <dbReference type="ARBA" id="ARBA00023267"/>
    </source>
</evidence>
<evidence type="ECO:0000256" key="1">
    <source>
        <dbReference type="ARBA" id="ARBA00013263"/>
    </source>
</evidence>
<dbReference type="GO" id="GO:0004075">
    <property type="term" value="F:biotin carboxylase activity"/>
    <property type="evidence" value="ECO:0007669"/>
    <property type="project" value="UniProtKB-EC"/>
</dbReference>
<feature type="domain" description="ATP-grasp" evidence="7">
    <location>
        <begin position="119"/>
        <end position="316"/>
    </location>
</feature>
<evidence type="ECO:0000313" key="9">
    <source>
        <dbReference type="EMBL" id="KZE38246.1"/>
    </source>
</evidence>
<dbReference type="InterPro" id="IPR016185">
    <property type="entry name" value="PreATP-grasp_dom_sf"/>
</dbReference>
<evidence type="ECO:0000313" key="10">
    <source>
        <dbReference type="Proteomes" id="UP000076490"/>
    </source>
</evidence>
<reference evidence="9 10" key="1">
    <citation type="submission" date="2016-01" db="EMBL/GenBank/DDBJ databases">
        <title>Whole genome sequencing of Bhargavaea cecembensis T14.</title>
        <authorList>
            <person name="Hong K.W."/>
        </authorList>
    </citation>
    <scope>NUCLEOTIDE SEQUENCE [LARGE SCALE GENOMIC DNA]</scope>
    <source>
        <strain evidence="9 10">T14</strain>
    </source>
</reference>
<dbReference type="AlphaFoldDB" id="A0A163FAQ6"/>
<evidence type="ECO:0000259" key="8">
    <source>
        <dbReference type="PROSITE" id="PS50979"/>
    </source>
</evidence>
<evidence type="ECO:0000256" key="2">
    <source>
        <dbReference type="ARBA" id="ARBA00022598"/>
    </source>
</evidence>
<keyword evidence="3 6" id="KW-0547">Nucleotide-binding</keyword>
<dbReference type="Pfam" id="PF00289">
    <property type="entry name" value="Biotin_carb_N"/>
    <property type="match status" value="1"/>
</dbReference>
<dbReference type="InterPro" id="IPR050856">
    <property type="entry name" value="Biotin_carboxylase_complex"/>
</dbReference>
<dbReference type="Proteomes" id="UP000076490">
    <property type="component" value="Unassembled WGS sequence"/>
</dbReference>
<dbReference type="SUPFAM" id="SSF51246">
    <property type="entry name" value="Rudiment single hybrid motif"/>
    <property type="match status" value="1"/>
</dbReference>
<evidence type="ECO:0000256" key="6">
    <source>
        <dbReference type="PROSITE-ProRule" id="PRU00409"/>
    </source>
</evidence>
<keyword evidence="2" id="KW-0436">Ligase</keyword>
<dbReference type="SUPFAM" id="SSF52440">
    <property type="entry name" value="PreATP-grasp domain"/>
    <property type="match status" value="1"/>
</dbReference>
<dbReference type="EC" id="6.3.4.14" evidence="1"/>
<name>A0A163FAQ6_9BACL</name>
<dbReference type="PROSITE" id="PS50979">
    <property type="entry name" value="BC"/>
    <property type="match status" value="1"/>
</dbReference>
<dbReference type="InterPro" id="IPR011764">
    <property type="entry name" value="Biotin_carboxylation_dom"/>
</dbReference>
<dbReference type="InterPro" id="IPR011761">
    <property type="entry name" value="ATP-grasp"/>
</dbReference>
<dbReference type="InterPro" id="IPR005479">
    <property type="entry name" value="CPAse_ATP-bd"/>
</dbReference>
<organism evidence="9 10">
    <name type="scientific">Bhargavaea cecembensis</name>
    <dbReference type="NCBI Taxonomy" id="394098"/>
    <lineage>
        <taxon>Bacteria</taxon>
        <taxon>Bacillati</taxon>
        <taxon>Bacillota</taxon>
        <taxon>Bacilli</taxon>
        <taxon>Bacillales</taxon>
        <taxon>Caryophanaceae</taxon>
        <taxon>Bhargavaea</taxon>
    </lineage>
</organism>
<dbReference type="EMBL" id="LQNT01000009">
    <property type="protein sequence ID" value="KZE38246.1"/>
    <property type="molecule type" value="Genomic_DNA"/>
</dbReference>
<dbReference type="PROSITE" id="PS00866">
    <property type="entry name" value="CPSASE_1"/>
    <property type="match status" value="1"/>
</dbReference>
<dbReference type="FunFam" id="3.40.50.20:FF:000010">
    <property type="entry name" value="Propionyl-CoA carboxylase subunit alpha"/>
    <property type="match status" value="1"/>
</dbReference>
<dbReference type="Pfam" id="PF02786">
    <property type="entry name" value="CPSase_L_D2"/>
    <property type="match status" value="1"/>
</dbReference>
<dbReference type="RefSeq" id="WP_063179536.1">
    <property type="nucleotide sequence ID" value="NZ_LQNT01000009.1"/>
</dbReference>
<dbReference type="FunFam" id="3.30.1490.20:FF:000003">
    <property type="entry name" value="acetyl-CoA carboxylase isoform X1"/>
    <property type="match status" value="1"/>
</dbReference>
<feature type="domain" description="Biotin carboxylation" evidence="8">
    <location>
        <begin position="1"/>
        <end position="445"/>
    </location>
</feature>
<gene>
    <name evidence="9" type="ORF">AV656_04810</name>
</gene>
<dbReference type="PANTHER" id="PTHR18866:SF33">
    <property type="entry name" value="METHYLCROTONOYL-COA CARBOXYLASE SUBUNIT ALPHA, MITOCHONDRIAL-RELATED"/>
    <property type="match status" value="1"/>
</dbReference>
<accession>A0A163FAQ6</accession>
<evidence type="ECO:0000256" key="3">
    <source>
        <dbReference type="ARBA" id="ARBA00022741"/>
    </source>
</evidence>
<proteinExistence type="predicted"/>
<keyword evidence="5" id="KW-0092">Biotin</keyword>
<dbReference type="InterPro" id="IPR005482">
    <property type="entry name" value="Biotin_COase_C"/>
</dbReference>
<dbReference type="InterPro" id="IPR005481">
    <property type="entry name" value="BC-like_N"/>
</dbReference>
<dbReference type="GO" id="GO:0005524">
    <property type="term" value="F:ATP binding"/>
    <property type="evidence" value="ECO:0007669"/>
    <property type="project" value="UniProtKB-UniRule"/>
</dbReference>
<dbReference type="PROSITE" id="PS00867">
    <property type="entry name" value="CPSASE_2"/>
    <property type="match status" value="1"/>
</dbReference>
<dbReference type="PROSITE" id="PS50975">
    <property type="entry name" value="ATP_GRASP"/>
    <property type="match status" value="1"/>
</dbReference>
<dbReference type="OrthoDB" id="9807469at2"/>
<dbReference type="Gene3D" id="3.30.470.20">
    <property type="entry name" value="ATP-grasp fold, B domain"/>
    <property type="match status" value="1"/>
</dbReference>
<protein>
    <recommendedName>
        <fullName evidence="1">biotin carboxylase</fullName>
        <ecNumber evidence="1">6.3.4.14</ecNumber>
    </recommendedName>
</protein>
<dbReference type="PANTHER" id="PTHR18866">
    <property type="entry name" value="CARBOXYLASE:PYRUVATE/ACETYL-COA/PROPIONYL-COA CARBOXYLASE"/>
    <property type="match status" value="1"/>
</dbReference>
<dbReference type="Pfam" id="PF02785">
    <property type="entry name" value="Biotin_carb_C"/>
    <property type="match status" value="1"/>
</dbReference>
<dbReference type="SMART" id="SM00878">
    <property type="entry name" value="Biotin_carb_C"/>
    <property type="match status" value="1"/>
</dbReference>
<evidence type="ECO:0000259" key="7">
    <source>
        <dbReference type="PROSITE" id="PS50975"/>
    </source>
</evidence>
<sequence length="451" mass="49405">MEKILIANRGEIASRIIRTCRKLGIRTIAVHSEADAGLPFVQEADESFEIGPGPVPQSYLKGDEIIELAKREGADAIHPGYGLLSENASFARKVTEAGMTFIGPVADVIEKMGDKIEARRVMIEAGVPVVPGTEEGVATLEEALRAADDIGYPVMMKASAGGGGIGMVRCESEQALSRNFEGVKKRAMSYFGDDRVFIEKFIDEARHIEVQIFGDSHGNVVHLFERNCSVQRRNQKVIEESPSPGFPEEAKERMLRAAVEAGKAVGYTNAGTVEFIVGPDHEFYFLEMNTRLQVEHPVTEAVTGFDLVEWQIGVAAGRELPVKDQDRIASAGHAIEYRVYAEDPEKFLPSPGKITQLVLPEQEGVRIDRGYREGDTVTPFYDPMIAKVIISGDTREEAIRRSEQFFGEAHAAGVRTNLPLFAAFAGSGEFAGGNYTTQVLAGWQAKKKEEV</sequence>
<keyword evidence="4 6" id="KW-0067">ATP-binding</keyword>
<dbReference type="InterPro" id="IPR011054">
    <property type="entry name" value="Rudment_hybrid_motif"/>
</dbReference>
<evidence type="ECO:0000256" key="4">
    <source>
        <dbReference type="ARBA" id="ARBA00022840"/>
    </source>
</evidence>